<dbReference type="PANTHER" id="PTHR43792:SF1">
    <property type="entry name" value="N-ACETYLTRANSFERASE DOMAIN-CONTAINING PROTEIN"/>
    <property type="match status" value="1"/>
</dbReference>
<dbReference type="Gene3D" id="3.40.630.30">
    <property type="match status" value="1"/>
</dbReference>
<evidence type="ECO:0000313" key="2">
    <source>
        <dbReference type="EMBL" id="SDY52583.1"/>
    </source>
</evidence>
<dbReference type="PROSITE" id="PS51186">
    <property type="entry name" value="GNAT"/>
    <property type="match status" value="1"/>
</dbReference>
<sequence length="174" mass="20331">MRIETERLYLRHFNLEKDLEAYALIMGEDEVGKWLPKGEGHTLEETERFMNYILKHWEKYNYGIWAVVDKESDCLLGHCGLNFISDLSETEVLYAFGKHARGKGYATEAAKASLKYAFEKLDFDHIIALAKYLNKASINVIEKLGLKYIKDIELFGLELKYFNITKEEYESLEK</sequence>
<dbReference type="Proteomes" id="UP000198625">
    <property type="component" value="Unassembled WGS sequence"/>
</dbReference>
<dbReference type="InterPro" id="IPR051531">
    <property type="entry name" value="N-acetyltransferase"/>
</dbReference>
<dbReference type="EMBL" id="FNQE01000002">
    <property type="protein sequence ID" value="SDY52583.1"/>
    <property type="molecule type" value="Genomic_DNA"/>
</dbReference>
<dbReference type="InterPro" id="IPR016181">
    <property type="entry name" value="Acyl_CoA_acyltransferase"/>
</dbReference>
<feature type="domain" description="N-acetyltransferase" evidence="1">
    <location>
        <begin position="1"/>
        <end position="164"/>
    </location>
</feature>
<evidence type="ECO:0000259" key="1">
    <source>
        <dbReference type="PROSITE" id="PS51186"/>
    </source>
</evidence>
<dbReference type="RefSeq" id="WP_091726048.1">
    <property type="nucleotide sequence ID" value="NZ_FNQE01000002.1"/>
</dbReference>
<proteinExistence type="predicted"/>
<dbReference type="InterPro" id="IPR000182">
    <property type="entry name" value="GNAT_dom"/>
</dbReference>
<dbReference type="GO" id="GO:0016747">
    <property type="term" value="F:acyltransferase activity, transferring groups other than amino-acyl groups"/>
    <property type="evidence" value="ECO:0007669"/>
    <property type="project" value="InterPro"/>
</dbReference>
<evidence type="ECO:0000313" key="3">
    <source>
        <dbReference type="Proteomes" id="UP000198625"/>
    </source>
</evidence>
<dbReference type="PANTHER" id="PTHR43792">
    <property type="entry name" value="GNAT FAMILY, PUTATIVE (AFU_ORTHOLOGUE AFUA_3G00765)-RELATED-RELATED"/>
    <property type="match status" value="1"/>
</dbReference>
<reference evidence="2 3" key="1">
    <citation type="submission" date="2016-10" db="EMBL/GenBank/DDBJ databases">
        <authorList>
            <person name="de Groot N.N."/>
        </authorList>
    </citation>
    <scope>NUCLEOTIDE SEQUENCE [LARGE SCALE GENOMIC DNA]</scope>
    <source>
        <strain evidence="2 3">DSM 21650</strain>
    </source>
</reference>
<dbReference type="AlphaFoldDB" id="A0A1H3KKA6"/>
<dbReference type="Pfam" id="PF13302">
    <property type="entry name" value="Acetyltransf_3"/>
    <property type="match status" value="1"/>
</dbReference>
<organism evidence="2 3">
    <name type="scientific">Proteiniborus ethanoligenes</name>
    <dbReference type="NCBI Taxonomy" id="415015"/>
    <lineage>
        <taxon>Bacteria</taxon>
        <taxon>Bacillati</taxon>
        <taxon>Bacillota</taxon>
        <taxon>Clostridia</taxon>
        <taxon>Eubacteriales</taxon>
        <taxon>Proteiniborus</taxon>
    </lineage>
</organism>
<accession>A0A1H3KKA6</accession>
<keyword evidence="2" id="KW-0808">Transferase</keyword>
<dbReference type="STRING" id="415015.SAMN05660462_00220"/>
<name>A0A1H3KKA6_9FIRM</name>
<keyword evidence="3" id="KW-1185">Reference proteome</keyword>
<dbReference type="OrthoDB" id="9798081at2"/>
<gene>
    <name evidence="2" type="ORF">SAMN05660462_00220</name>
</gene>
<protein>
    <submittedName>
        <fullName evidence="2">Ribosomal-protein-alanine N-acetyltransferase</fullName>
    </submittedName>
</protein>
<dbReference type="SUPFAM" id="SSF55729">
    <property type="entry name" value="Acyl-CoA N-acyltransferases (Nat)"/>
    <property type="match status" value="1"/>
</dbReference>